<evidence type="ECO:0000313" key="2">
    <source>
        <dbReference type="Proteomes" id="UP000309997"/>
    </source>
</evidence>
<sequence length="70" mass="7491">MKQAKAERQPKSEAEARSRIGRILRMAPSPATPEQQAEDVEGRILVAGGEAEEGSILQGKGGGRYTNKKA</sequence>
<reference evidence="1 2" key="1">
    <citation type="journal article" date="2024" name="Plant Biotechnol. J.">
        <title>Genome and CRISPR/Cas9 system of a widespread forest tree (Populus alba) in the world.</title>
        <authorList>
            <person name="Liu Y.J."/>
            <person name="Jiang P.F."/>
            <person name="Han X.M."/>
            <person name="Li X.Y."/>
            <person name="Wang H.M."/>
            <person name="Wang Y.J."/>
            <person name="Wang X.X."/>
            <person name="Zeng Q.Y."/>
        </authorList>
    </citation>
    <scope>NUCLEOTIDE SEQUENCE [LARGE SCALE GENOMIC DNA]</scope>
    <source>
        <strain evidence="2">cv. PAL-ZL1</strain>
    </source>
</reference>
<dbReference type="Proteomes" id="UP000309997">
    <property type="component" value="Unassembled WGS sequence"/>
</dbReference>
<dbReference type="EMBL" id="RCHU02000004">
    <property type="protein sequence ID" value="KAL3596605.1"/>
    <property type="molecule type" value="Genomic_DNA"/>
</dbReference>
<name>A0ACC4CFI3_POPAL</name>
<organism evidence="1 2">
    <name type="scientific">Populus alba</name>
    <name type="common">White poplar</name>
    <dbReference type="NCBI Taxonomy" id="43335"/>
    <lineage>
        <taxon>Eukaryota</taxon>
        <taxon>Viridiplantae</taxon>
        <taxon>Streptophyta</taxon>
        <taxon>Embryophyta</taxon>
        <taxon>Tracheophyta</taxon>
        <taxon>Spermatophyta</taxon>
        <taxon>Magnoliopsida</taxon>
        <taxon>eudicotyledons</taxon>
        <taxon>Gunneridae</taxon>
        <taxon>Pentapetalae</taxon>
        <taxon>rosids</taxon>
        <taxon>fabids</taxon>
        <taxon>Malpighiales</taxon>
        <taxon>Salicaceae</taxon>
        <taxon>Saliceae</taxon>
        <taxon>Populus</taxon>
    </lineage>
</organism>
<accession>A0ACC4CFI3</accession>
<proteinExistence type="predicted"/>
<comment type="caution">
    <text evidence="1">The sequence shown here is derived from an EMBL/GenBank/DDBJ whole genome shotgun (WGS) entry which is preliminary data.</text>
</comment>
<protein>
    <submittedName>
        <fullName evidence="1">Uncharacterized protein</fullName>
    </submittedName>
</protein>
<evidence type="ECO:0000313" key="1">
    <source>
        <dbReference type="EMBL" id="KAL3596605.1"/>
    </source>
</evidence>
<gene>
    <name evidence="1" type="ORF">D5086_008242</name>
</gene>
<keyword evidence="2" id="KW-1185">Reference proteome</keyword>